<proteinExistence type="predicted"/>
<feature type="compositionally biased region" description="Low complexity" evidence="1">
    <location>
        <begin position="106"/>
        <end position="115"/>
    </location>
</feature>
<organism evidence="2 3">
    <name type="scientific">Thalassiosira oceanica</name>
    <name type="common">Marine diatom</name>
    <dbReference type="NCBI Taxonomy" id="159749"/>
    <lineage>
        <taxon>Eukaryota</taxon>
        <taxon>Sar</taxon>
        <taxon>Stramenopiles</taxon>
        <taxon>Ochrophyta</taxon>
        <taxon>Bacillariophyta</taxon>
        <taxon>Coscinodiscophyceae</taxon>
        <taxon>Thalassiosirophycidae</taxon>
        <taxon>Thalassiosirales</taxon>
        <taxon>Thalassiosiraceae</taxon>
        <taxon>Thalassiosira</taxon>
    </lineage>
</organism>
<gene>
    <name evidence="2" type="ORF">THAOC_05932</name>
</gene>
<evidence type="ECO:0000313" key="2">
    <source>
        <dbReference type="EMBL" id="EJK72532.1"/>
    </source>
</evidence>
<reference evidence="2 3" key="1">
    <citation type="journal article" date="2012" name="Genome Biol.">
        <title>Genome and low-iron response of an oceanic diatom adapted to chronic iron limitation.</title>
        <authorList>
            <person name="Lommer M."/>
            <person name="Specht M."/>
            <person name="Roy A.S."/>
            <person name="Kraemer L."/>
            <person name="Andreson R."/>
            <person name="Gutowska M.A."/>
            <person name="Wolf J."/>
            <person name="Bergner S.V."/>
            <person name="Schilhabel M.B."/>
            <person name="Klostermeier U.C."/>
            <person name="Beiko R.G."/>
            <person name="Rosenstiel P."/>
            <person name="Hippler M."/>
            <person name="Laroche J."/>
        </authorList>
    </citation>
    <scope>NUCLEOTIDE SEQUENCE [LARGE SCALE GENOMIC DNA]</scope>
    <source>
        <strain evidence="2 3">CCMP1005</strain>
    </source>
</reference>
<dbReference type="Proteomes" id="UP000266841">
    <property type="component" value="Unassembled WGS sequence"/>
</dbReference>
<evidence type="ECO:0000256" key="1">
    <source>
        <dbReference type="SAM" id="MobiDB-lite"/>
    </source>
</evidence>
<feature type="compositionally biased region" description="Basic and acidic residues" evidence="1">
    <location>
        <begin position="236"/>
        <end position="249"/>
    </location>
</feature>
<evidence type="ECO:0000313" key="3">
    <source>
        <dbReference type="Proteomes" id="UP000266841"/>
    </source>
</evidence>
<feature type="compositionally biased region" description="Basic and acidic residues" evidence="1">
    <location>
        <begin position="333"/>
        <end position="350"/>
    </location>
</feature>
<dbReference type="AlphaFoldDB" id="K0TMA3"/>
<sequence>MLNKIVEAGKGKRTPRHHAAQVEEAVPVGGRRRLAVGRQAPLLAGRRRISHGQRKERIPVVPHRRPYDLRRRIRLHAALLGRLEDATGPRGGHRRPRRTAGRQRSSRGAQAGRRTAAARDARDDGRRRRDHVADDERHAARDLQHGLRDVPALAVVPVLPRGLEGRAAGVRHPDRVRLRRRRAGGRAEVARRPYKKRDERPVPDTLHPALQWCEGRGDGGGEGRLQVFQQTLPRARRADGTDRPGEGRRGGSQGQGDDEPPRRRDNTLRSGHAAAAPDNRRFLRRAVHADRAQEEEDIQRAKKPRGQAPPPVRADLRARDAVAQVRPGRHRREGQSRADRRPAHRRDVLPRRASLPSSGVRHARDSRDVVGLRPPGAQAVPPPPRRDVRLLHRGRSPQSAAHDDRQPHGVVRRVGGGGWPLVNSIPSEEVCAFAQHPDNEKYPVPNVMHYCQRYAVDKYFWGKRKTPHDIFTCDHPLLVDVPSDLGSGNYLRVYPNSKPNAKPREIDAKREKQDAFMLCGLTAATNDAMIHFKDRHCGDAGGGERGRTYSMWSGKATQPEEKPKGPDGQFSLDWGRDEGRDEKCLDRAKRGRESQSWLVSFNLPVHIATPPFPALYCRRSPTYMGASLKECKRFLSQGAESSVYKGTTWKGRQTEGDK</sequence>
<name>K0TMA3_THAOC</name>
<feature type="region of interest" description="Disordered" evidence="1">
    <location>
        <begin position="548"/>
        <end position="576"/>
    </location>
</feature>
<feature type="region of interest" description="Disordered" evidence="1">
    <location>
        <begin position="84"/>
        <end position="143"/>
    </location>
</feature>
<feature type="region of interest" description="Disordered" evidence="1">
    <location>
        <begin position="180"/>
        <end position="410"/>
    </location>
</feature>
<feature type="compositionally biased region" description="Basic and acidic residues" evidence="1">
    <location>
        <begin position="117"/>
        <end position="143"/>
    </location>
</feature>
<keyword evidence="3" id="KW-1185">Reference proteome</keyword>
<dbReference type="EMBL" id="AGNL01005693">
    <property type="protein sequence ID" value="EJK72532.1"/>
    <property type="molecule type" value="Genomic_DNA"/>
</dbReference>
<protein>
    <submittedName>
        <fullName evidence="2">Uncharacterized protein</fullName>
    </submittedName>
</protein>
<feature type="compositionally biased region" description="Basic residues" evidence="1">
    <location>
        <begin position="91"/>
        <end position="105"/>
    </location>
</feature>
<comment type="caution">
    <text evidence="2">The sequence shown here is derived from an EMBL/GenBank/DDBJ whole genome shotgun (WGS) entry which is preliminary data.</text>
</comment>
<accession>K0TMA3</accession>
<feature type="compositionally biased region" description="Basic and acidic residues" evidence="1">
    <location>
        <begin position="188"/>
        <end position="202"/>
    </location>
</feature>